<dbReference type="RefSeq" id="WP_188666474.1">
    <property type="nucleotide sequence ID" value="NZ_BMJI01000002.1"/>
</dbReference>
<dbReference type="EMBL" id="BMJI01000002">
    <property type="protein sequence ID" value="GGC83464.1"/>
    <property type="molecule type" value="Genomic_DNA"/>
</dbReference>
<gene>
    <name evidence="2" type="ORF">GCM10011512_07780</name>
</gene>
<organism evidence="2 3">
    <name type="scientific">Tersicoccus solisilvae</name>
    <dbReference type="NCBI Taxonomy" id="1882339"/>
    <lineage>
        <taxon>Bacteria</taxon>
        <taxon>Bacillati</taxon>
        <taxon>Actinomycetota</taxon>
        <taxon>Actinomycetes</taxon>
        <taxon>Micrococcales</taxon>
        <taxon>Micrococcaceae</taxon>
        <taxon>Tersicoccus</taxon>
    </lineage>
</organism>
<dbReference type="InterPro" id="IPR017517">
    <property type="entry name" value="Maleyloyr_isom"/>
</dbReference>
<keyword evidence="3" id="KW-1185">Reference proteome</keyword>
<name>A0ABQ1NYY1_9MICC</name>
<evidence type="ECO:0000259" key="1">
    <source>
        <dbReference type="Pfam" id="PF11716"/>
    </source>
</evidence>
<dbReference type="NCBIfam" id="TIGR03083">
    <property type="entry name" value="maleylpyruvate isomerase family mycothiol-dependent enzyme"/>
    <property type="match status" value="1"/>
</dbReference>
<evidence type="ECO:0000313" key="2">
    <source>
        <dbReference type="EMBL" id="GGC83464.1"/>
    </source>
</evidence>
<dbReference type="InterPro" id="IPR034660">
    <property type="entry name" value="DinB/YfiT-like"/>
</dbReference>
<evidence type="ECO:0000313" key="3">
    <source>
        <dbReference type="Proteomes" id="UP000597761"/>
    </source>
</evidence>
<dbReference type="Pfam" id="PF11716">
    <property type="entry name" value="MDMPI_N"/>
    <property type="match status" value="1"/>
</dbReference>
<dbReference type="Proteomes" id="UP000597761">
    <property type="component" value="Unassembled WGS sequence"/>
</dbReference>
<dbReference type="Gene3D" id="1.20.120.450">
    <property type="entry name" value="dinb family like domain"/>
    <property type="match status" value="1"/>
</dbReference>
<reference evidence="3" key="1">
    <citation type="journal article" date="2019" name="Int. J. Syst. Evol. Microbiol.">
        <title>The Global Catalogue of Microorganisms (GCM) 10K type strain sequencing project: providing services to taxonomists for standard genome sequencing and annotation.</title>
        <authorList>
            <consortium name="The Broad Institute Genomics Platform"/>
            <consortium name="The Broad Institute Genome Sequencing Center for Infectious Disease"/>
            <person name="Wu L."/>
            <person name="Ma J."/>
        </authorList>
    </citation>
    <scope>NUCLEOTIDE SEQUENCE [LARGE SCALE GENOMIC DNA]</scope>
    <source>
        <strain evidence="3">CGMCC 1.15480</strain>
    </source>
</reference>
<dbReference type="SUPFAM" id="SSF109854">
    <property type="entry name" value="DinB/YfiT-like putative metalloenzymes"/>
    <property type="match status" value="1"/>
</dbReference>
<comment type="caution">
    <text evidence="2">The sequence shown here is derived from an EMBL/GenBank/DDBJ whole genome shotgun (WGS) entry which is preliminary data.</text>
</comment>
<protein>
    <recommendedName>
        <fullName evidence="1">Mycothiol-dependent maleylpyruvate isomerase metal-binding domain-containing protein</fullName>
    </recommendedName>
</protein>
<dbReference type="InterPro" id="IPR024344">
    <property type="entry name" value="MDMPI_metal-binding"/>
</dbReference>
<proteinExistence type="predicted"/>
<feature type="domain" description="Mycothiol-dependent maleylpyruvate isomerase metal-binding" evidence="1">
    <location>
        <begin position="10"/>
        <end position="94"/>
    </location>
</feature>
<accession>A0ABQ1NYY1</accession>
<sequence>MTADLIGLARDERADLLRFLRTLSPDQWRTSSLCTGWTVRDVVAHLISFDGLSPAALASVFLRGGLRFGRINDVALRRYARHEPAQLLDLLNRRLTPTGLTAAFHGGIALTDAVIHHQDIRRPLGLTRDVPTERLLHALDFALTAPTLPSRRHVEDLRLIATDASWAHGPTTGPRIDGPAEALLLAVAGRSAAHADLTGPGVAVLTARRT</sequence>